<dbReference type="PANTHER" id="PTHR12299">
    <property type="entry name" value="HYALURONIC ACID-BINDING PROTEIN 4"/>
    <property type="match status" value="1"/>
</dbReference>
<evidence type="ECO:0000256" key="1">
    <source>
        <dbReference type="SAM" id="MobiDB-lite"/>
    </source>
</evidence>
<protein>
    <submittedName>
        <fullName evidence="3">PAIRB-like protein</fullName>
    </submittedName>
</protein>
<dbReference type="Pfam" id="PF04774">
    <property type="entry name" value="HABP4_PAI-RBP1"/>
    <property type="match status" value="1"/>
</dbReference>
<feature type="region of interest" description="Disordered" evidence="1">
    <location>
        <begin position="37"/>
        <end position="162"/>
    </location>
</feature>
<keyword evidence="4" id="KW-1185">Reference proteome</keyword>
<evidence type="ECO:0000313" key="3">
    <source>
        <dbReference type="EMBL" id="WAR23226.1"/>
    </source>
</evidence>
<sequence>MIKTQIDTLNTCLLVTANVLFHFYQCSNLTSLEKVSTAPRLNDRPRTGGRPNREPREPREDNRPPRRREENANQNTERSERVSSGFQRPERTEGGGFAQRDDGPRDGFGRGMRGGRGRGTRGGRGRGGFGGKREFERHSGSDRTSGVKPTEKREGSGSHNWGTVKDDIDWRADDQVLYALNHLENIFVLNARKNGYLFLAASHQSSVACWSIVSVLHASFIYELYDKCDNVGVPMTDNDLSGMPKPTSIKRFC</sequence>
<dbReference type="InterPro" id="IPR006861">
    <property type="entry name" value="HABP4_PAIRBP1-bd"/>
</dbReference>
<feature type="compositionally biased region" description="Basic residues" evidence="1">
    <location>
        <begin position="113"/>
        <end position="124"/>
    </location>
</feature>
<reference evidence="3" key="1">
    <citation type="submission" date="2022-11" db="EMBL/GenBank/DDBJ databases">
        <title>Centuries of genome instability and evolution in soft-shell clam transmissible cancer (bioRxiv).</title>
        <authorList>
            <person name="Hart S.F.M."/>
            <person name="Yonemitsu M.A."/>
            <person name="Giersch R.M."/>
            <person name="Beal B.F."/>
            <person name="Arriagada G."/>
            <person name="Davis B.W."/>
            <person name="Ostrander E.A."/>
            <person name="Goff S.P."/>
            <person name="Metzger M.J."/>
        </authorList>
    </citation>
    <scope>NUCLEOTIDE SEQUENCE</scope>
    <source>
        <strain evidence="3">MELC-2E11</strain>
        <tissue evidence="3">Siphon/mantle</tissue>
    </source>
</reference>
<evidence type="ECO:0000259" key="2">
    <source>
        <dbReference type="SMART" id="SM01233"/>
    </source>
</evidence>
<dbReference type="InterPro" id="IPR039764">
    <property type="entry name" value="HABP4/SERBP1-like"/>
</dbReference>
<dbReference type="EMBL" id="CP111024">
    <property type="protein sequence ID" value="WAR23226.1"/>
    <property type="molecule type" value="Genomic_DNA"/>
</dbReference>
<organism evidence="3 4">
    <name type="scientific">Mya arenaria</name>
    <name type="common">Soft-shell clam</name>
    <dbReference type="NCBI Taxonomy" id="6604"/>
    <lineage>
        <taxon>Eukaryota</taxon>
        <taxon>Metazoa</taxon>
        <taxon>Spiralia</taxon>
        <taxon>Lophotrochozoa</taxon>
        <taxon>Mollusca</taxon>
        <taxon>Bivalvia</taxon>
        <taxon>Autobranchia</taxon>
        <taxon>Heteroconchia</taxon>
        <taxon>Euheterodonta</taxon>
        <taxon>Imparidentia</taxon>
        <taxon>Neoheterodontei</taxon>
        <taxon>Myida</taxon>
        <taxon>Myoidea</taxon>
        <taxon>Myidae</taxon>
        <taxon>Mya</taxon>
    </lineage>
</organism>
<accession>A0ABY7FR83</accession>
<proteinExistence type="predicted"/>
<name>A0ABY7FR83_MYAAR</name>
<dbReference type="SMART" id="SM01233">
    <property type="entry name" value="HABP4_PAI-RBP1"/>
    <property type="match status" value="1"/>
</dbReference>
<feature type="compositionally biased region" description="Basic and acidic residues" evidence="1">
    <location>
        <begin position="41"/>
        <end position="81"/>
    </location>
</feature>
<feature type="compositionally biased region" description="Basic and acidic residues" evidence="1">
    <location>
        <begin position="131"/>
        <end position="141"/>
    </location>
</feature>
<evidence type="ECO:0000313" key="4">
    <source>
        <dbReference type="Proteomes" id="UP001164746"/>
    </source>
</evidence>
<dbReference type="Proteomes" id="UP001164746">
    <property type="component" value="Chromosome 13"/>
</dbReference>
<feature type="domain" description="Hyaluronan/mRNA-binding protein" evidence="2">
    <location>
        <begin position="131"/>
        <end position="195"/>
    </location>
</feature>
<feature type="compositionally biased region" description="Basic and acidic residues" evidence="1">
    <location>
        <begin position="88"/>
        <end position="108"/>
    </location>
</feature>
<dbReference type="PANTHER" id="PTHR12299:SF17">
    <property type="entry name" value="AT19571P-RELATED"/>
    <property type="match status" value="1"/>
</dbReference>
<gene>
    <name evidence="3" type="ORF">MAR_036895</name>
</gene>